<reference evidence="1 2" key="1">
    <citation type="submission" date="2024-09" db="EMBL/GenBank/DDBJ databases">
        <authorList>
            <person name="Sun Q."/>
            <person name="Mori K."/>
        </authorList>
    </citation>
    <scope>NUCLEOTIDE SEQUENCE [LARGE SCALE GENOMIC DNA]</scope>
    <source>
        <strain evidence="1 2">JCM 15389</strain>
    </source>
</reference>
<evidence type="ECO:0000313" key="1">
    <source>
        <dbReference type="EMBL" id="MFC0082858.1"/>
    </source>
</evidence>
<evidence type="ECO:0000313" key="2">
    <source>
        <dbReference type="Proteomes" id="UP001589788"/>
    </source>
</evidence>
<keyword evidence="2" id="KW-1185">Reference proteome</keyword>
<dbReference type="InterPro" id="IPR043128">
    <property type="entry name" value="Rev_trsase/Diguanyl_cyclase"/>
</dbReference>
<dbReference type="InterPro" id="IPR029787">
    <property type="entry name" value="Nucleotide_cyclase"/>
</dbReference>
<gene>
    <name evidence="1" type="ORF">ACFFRE_12025</name>
</gene>
<comment type="caution">
    <text evidence="1">The sequence shown here is derived from an EMBL/GenBank/DDBJ whole genome shotgun (WGS) entry which is preliminary data.</text>
</comment>
<protein>
    <recommendedName>
        <fullName evidence="3">PucR family transcriptional regulator</fullName>
    </recommendedName>
</protein>
<dbReference type="EMBL" id="JBHLYQ010000171">
    <property type="protein sequence ID" value="MFC0082858.1"/>
    <property type="molecule type" value="Genomic_DNA"/>
</dbReference>
<name>A0ABV6C6B7_9ACTN</name>
<organism evidence="1 2">
    <name type="scientific">Aciditerrimonas ferrireducens</name>
    <dbReference type="NCBI Taxonomy" id="667306"/>
    <lineage>
        <taxon>Bacteria</taxon>
        <taxon>Bacillati</taxon>
        <taxon>Actinomycetota</taxon>
        <taxon>Acidimicrobiia</taxon>
        <taxon>Acidimicrobiales</taxon>
        <taxon>Acidimicrobiaceae</taxon>
        <taxon>Aciditerrimonas</taxon>
    </lineage>
</organism>
<feature type="non-terminal residue" evidence="1">
    <location>
        <position position="1"/>
    </location>
</feature>
<proteinExistence type="predicted"/>
<dbReference type="SUPFAM" id="SSF55073">
    <property type="entry name" value="Nucleotide cyclase"/>
    <property type="match status" value="1"/>
</dbReference>
<dbReference type="Proteomes" id="UP001589788">
    <property type="component" value="Unassembled WGS sequence"/>
</dbReference>
<dbReference type="Gene3D" id="3.30.70.270">
    <property type="match status" value="1"/>
</dbReference>
<evidence type="ECO:0008006" key="3">
    <source>
        <dbReference type="Google" id="ProtNLM"/>
    </source>
</evidence>
<accession>A0ABV6C6B7</accession>
<sequence length="120" mass="12065">GRVDPALVEAAAARRLRAILRGADLVGRVPGGLVVVLSQVGSLPGAKGVAERVLSGLAEPLPGEGWMAMVRPRVGLVLAAGPREPLEVVAAALAGVAEARRQGVPLVMTALPGGRGPMPC</sequence>